<dbReference type="EMBL" id="JADNRY010000165">
    <property type="protein sequence ID" value="KAF9062693.1"/>
    <property type="molecule type" value="Genomic_DNA"/>
</dbReference>
<organism evidence="2 3">
    <name type="scientific">Rhodocollybia butyracea</name>
    <dbReference type="NCBI Taxonomy" id="206335"/>
    <lineage>
        <taxon>Eukaryota</taxon>
        <taxon>Fungi</taxon>
        <taxon>Dikarya</taxon>
        <taxon>Basidiomycota</taxon>
        <taxon>Agaricomycotina</taxon>
        <taxon>Agaricomycetes</taxon>
        <taxon>Agaricomycetidae</taxon>
        <taxon>Agaricales</taxon>
        <taxon>Marasmiineae</taxon>
        <taxon>Omphalotaceae</taxon>
        <taxon>Rhodocollybia</taxon>
    </lineage>
</organism>
<proteinExistence type="predicted"/>
<comment type="caution">
    <text evidence="2">The sequence shown here is derived from an EMBL/GenBank/DDBJ whole genome shotgun (WGS) entry which is preliminary data.</text>
</comment>
<keyword evidence="3" id="KW-1185">Reference proteome</keyword>
<evidence type="ECO:0000313" key="2">
    <source>
        <dbReference type="EMBL" id="KAF9062693.1"/>
    </source>
</evidence>
<accession>A0A9P5PF35</accession>
<gene>
    <name evidence="2" type="ORF">BDP27DRAFT_1368665</name>
</gene>
<evidence type="ECO:0000256" key="1">
    <source>
        <dbReference type="SAM" id="MobiDB-lite"/>
    </source>
</evidence>
<reference evidence="2" key="1">
    <citation type="submission" date="2020-11" db="EMBL/GenBank/DDBJ databases">
        <authorList>
            <consortium name="DOE Joint Genome Institute"/>
            <person name="Ahrendt S."/>
            <person name="Riley R."/>
            <person name="Andreopoulos W."/>
            <person name="Labutti K."/>
            <person name="Pangilinan J."/>
            <person name="Ruiz-Duenas F.J."/>
            <person name="Barrasa J.M."/>
            <person name="Sanchez-Garcia M."/>
            <person name="Camarero S."/>
            <person name="Miyauchi S."/>
            <person name="Serrano A."/>
            <person name="Linde D."/>
            <person name="Babiker R."/>
            <person name="Drula E."/>
            <person name="Ayuso-Fernandez I."/>
            <person name="Pacheco R."/>
            <person name="Padilla G."/>
            <person name="Ferreira P."/>
            <person name="Barriuso J."/>
            <person name="Kellner H."/>
            <person name="Castanera R."/>
            <person name="Alfaro M."/>
            <person name="Ramirez L."/>
            <person name="Pisabarro A.G."/>
            <person name="Kuo A."/>
            <person name="Tritt A."/>
            <person name="Lipzen A."/>
            <person name="He G."/>
            <person name="Yan M."/>
            <person name="Ng V."/>
            <person name="Cullen D."/>
            <person name="Martin F."/>
            <person name="Rosso M.-N."/>
            <person name="Henrissat B."/>
            <person name="Hibbett D."/>
            <person name="Martinez A.T."/>
            <person name="Grigoriev I.V."/>
        </authorList>
    </citation>
    <scope>NUCLEOTIDE SEQUENCE</scope>
    <source>
        <strain evidence="2">AH 40177</strain>
    </source>
</reference>
<feature type="compositionally biased region" description="Low complexity" evidence="1">
    <location>
        <begin position="1"/>
        <end position="20"/>
    </location>
</feature>
<name>A0A9P5PF35_9AGAR</name>
<dbReference type="AlphaFoldDB" id="A0A9P5PF35"/>
<dbReference type="Proteomes" id="UP000772434">
    <property type="component" value="Unassembled WGS sequence"/>
</dbReference>
<protein>
    <submittedName>
        <fullName evidence="2">Uncharacterized protein</fullName>
    </submittedName>
</protein>
<evidence type="ECO:0000313" key="3">
    <source>
        <dbReference type="Proteomes" id="UP000772434"/>
    </source>
</evidence>
<sequence length="205" mass="22863">MSNTARINRIAASRAGRSRGLSTQDSILTSRRRIRGPAHGLQGSAREQRNSRSSRPRILQGSDIRRLERQGDIAQAESHVLSTPDVILQQTFGTGHHNYDMPMGQDFGDSRPGGVSDDDEGWEDEVMTQAEQLREAMSEQGGKKSGHRDYRTRRDRTDLTWKNFEQQKAPMVQAFMAWQYDPNPANSNAGTSTIGVTAIDIFGAF</sequence>
<feature type="region of interest" description="Disordered" evidence="1">
    <location>
        <begin position="1"/>
        <end position="64"/>
    </location>
</feature>